<reference evidence="7 8" key="1">
    <citation type="submission" date="2024-03" db="EMBL/GenBank/DDBJ databases">
        <title>The genome assembly and annotation of the cricket Gryllus longicercus Weissman &amp; Gray.</title>
        <authorList>
            <person name="Szrajer S."/>
            <person name="Gray D."/>
            <person name="Ylla G."/>
        </authorList>
    </citation>
    <scope>NUCLEOTIDE SEQUENCE [LARGE SCALE GENOMIC DNA]</scope>
    <source>
        <strain evidence="7">DAG 2021-001</strain>
        <tissue evidence="7">Whole body minus gut</tissue>
    </source>
</reference>
<dbReference type="EC" id="3.1.1.-" evidence="5"/>
<evidence type="ECO:0000256" key="3">
    <source>
        <dbReference type="ARBA" id="ARBA00022801"/>
    </source>
</evidence>
<dbReference type="InterPro" id="IPR019826">
    <property type="entry name" value="Carboxylesterase_B_AS"/>
</dbReference>
<evidence type="ECO:0000313" key="7">
    <source>
        <dbReference type="EMBL" id="KAK7870484.1"/>
    </source>
</evidence>
<gene>
    <name evidence="7" type="ORF">R5R35_000756</name>
</gene>
<accession>A0AAN9VSE4</accession>
<dbReference type="PROSITE" id="PS00122">
    <property type="entry name" value="CARBOXYLESTERASE_B_1"/>
    <property type="match status" value="1"/>
</dbReference>
<keyword evidence="8" id="KW-1185">Reference proteome</keyword>
<dbReference type="Proteomes" id="UP001378592">
    <property type="component" value="Unassembled WGS sequence"/>
</dbReference>
<evidence type="ECO:0000259" key="6">
    <source>
        <dbReference type="Pfam" id="PF00135"/>
    </source>
</evidence>
<evidence type="ECO:0000256" key="2">
    <source>
        <dbReference type="ARBA" id="ARBA00022487"/>
    </source>
</evidence>
<proteinExistence type="inferred from homology"/>
<keyword evidence="3 5" id="KW-0378">Hydrolase</keyword>
<dbReference type="EMBL" id="JAZDUA010000057">
    <property type="protein sequence ID" value="KAK7870484.1"/>
    <property type="molecule type" value="Genomic_DNA"/>
</dbReference>
<protein>
    <recommendedName>
        <fullName evidence="5">Carboxylic ester hydrolase</fullName>
        <ecNumber evidence="5">3.1.1.-</ecNumber>
    </recommendedName>
</protein>
<comment type="similarity">
    <text evidence="1 5">Belongs to the type-B carboxylesterase/lipase family.</text>
</comment>
<dbReference type="Gene3D" id="3.40.50.1820">
    <property type="entry name" value="alpha/beta hydrolase"/>
    <property type="match status" value="1"/>
</dbReference>
<dbReference type="PANTHER" id="PTHR43142">
    <property type="entry name" value="CARBOXYLIC ESTER HYDROLASE"/>
    <property type="match status" value="1"/>
</dbReference>
<evidence type="ECO:0000256" key="1">
    <source>
        <dbReference type="ARBA" id="ARBA00005964"/>
    </source>
</evidence>
<dbReference type="InterPro" id="IPR002018">
    <property type="entry name" value="CarbesteraseB"/>
</dbReference>
<dbReference type="InterPro" id="IPR019819">
    <property type="entry name" value="Carboxylesterase_B_CS"/>
</dbReference>
<dbReference type="InterPro" id="IPR029058">
    <property type="entry name" value="AB_hydrolase_fold"/>
</dbReference>
<dbReference type="GO" id="GO:0052689">
    <property type="term" value="F:carboxylic ester hydrolase activity"/>
    <property type="evidence" value="ECO:0007669"/>
    <property type="project" value="UniProtKB-KW"/>
</dbReference>
<name>A0AAN9VSE4_9ORTH</name>
<keyword evidence="4" id="KW-0325">Glycoprotein</keyword>
<evidence type="ECO:0000256" key="4">
    <source>
        <dbReference type="ARBA" id="ARBA00023180"/>
    </source>
</evidence>
<keyword evidence="2" id="KW-0719">Serine esterase</keyword>
<organism evidence="7 8">
    <name type="scientific">Gryllus longicercus</name>
    <dbReference type="NCBI Taxonomy" id="2509291"/>
    <lineage>
        <taxon>Eukaryota</taxon>
        <taxon>Metazoa</taxon>
        <taxon>Ecdysozoa</taxon>
        <taxon>Arthropoda</taxon>
        <taxon>Hexapoda</taxon>
        <taxon>Insecta</taxon>
        <taxon>Pterygota</taxon>
        <taxon>Neoptera</taxon>
        <taxon>Polyneoptera</taxon>
        <taxon>Orthoptera</taxon>
        <taxon>Ensifera</taxon>
        <taxon>Gryllidea</taxon>
        <taxon>Grylloidea</taxon>
        <taxon>Gryllidae</taxon>
        <taxon>Gryllinae</taxon>
        <taxon>Gryllus</taxon>
    </lineage>
</organism>
<feature type="domain" description="Carboxylesterase type B" evidence="6">
    <location>
        <begin position="11"/>
        <end position="547"/>
    </location>
</feature>
<evidence type="ECO:0000313" key="8">
    <source>
        <dbReference type="Proteomes" id="UP001378592"/>
    </source>
</evidence>
<dbReference type="Pfam" id="PF00135">
    <property type="entry name" value="COesterase"/>
    <property type="match status" value="1"/>
</dbReference>
<comment type="caution">
    <text evidence="7">The sequence shown here is derived from an EMBL/GenBank/DDBJ whole genome shotgun (WGS) entry which is preliminary data.</text>
</comment>
<dbReference type="PANTHER" id="PTHR43142:SF1">
    <property type="entry name" value="CARBOXYLIC ESTER HYDROLASE"/>
    <property type="match status" value="1"/>
</dbReference>
<sequence>MAMEGERFATLSVRQGALRGRRRCTPAGNAFLSFQGVPYAKPPVGELRFKAPVPLGAWSGVRDAIEPGNQCVQYDGFAKAIVGDEDCLFLNVFTPCLSSESANGTSLAVLFWIHGGGFLSGSSNMFQPDPFMDNGVILVTINYRIGPLGFLGLDTLEAPGNAGLKDQRMALLWVKENISVFGGDPNNITLFGQSAGGASVHFHVLSPLSKGLFRRAVVQSGSALLARNVARDPAGRAERVARAAGCDARTAREPAALLRWLRAAPAPALVAAADAAKTDEERRRGVLFVLVPCVEPPHPGAFLPARPEELLRRADASRVPLVFGITTHEGMLNLPVTLLRALAHSVRGAEGLAAAEAQALAELASHLERLLPDDLDLRRPERSRRLLRRVKDFYFDGQELSEDTLQGLVNLYTDVNYASGILRAADEHSRLGSPVYLYEFAFRGLLNYVGAALRSKVQGVCHGDELAYQFRIPGLPDPAPESAEALVRRRMGRLWANFATTGNPTPSLNEEIPTTWLPFTDIAPNYLRISENLTVQSDLLKERMQFWTSLYNS</sequence>
<evidence type="ECO:0000256" key="5">
    <source>
        <dbReference type="RuleBase" id="RU361235"/>
    </source>
</evidence>
<dbReference type="AlphaFoldDB" id="A0AAN9VSE4"/>
<dbReference type="SUPFAM" id="SSF53474">
    <property type="entry name" value="alpha/beta-Hydrolases"/>
    <property type="match status" value="1"/>
</dbReference>
<dbReference type="PROSITE" id="PS00941">
    <property type="entry name" value="CARBOXYLESTERASE_B_2"/>
    <property type="match status" value="1"/>
</dbReference>